<protein>
    <submittedName>
        <fullName evidence="1">Uncharacterized protein</fullName>
    </submittedName>
</protein>
<proteinExistence type="predicted"/>
<reference evidence="1 2" key="1">
    <citation type="submission" date="2020-02" db="EMBL/GenBank/DDBJ databases">
        <title>Acidophilic actinobacteria isolated from forest soil.</title>
        <authorList>
            <person name="Golinska P."/>
        </authorList>
    </citation>
    <scope>NUCLEOTIDE SEQUENCE [LARGE SCALE GENOMIC DNA]</scope>
    <source>
        <strain evidence="1 2">NL8</strain>
    </source>
</reference>
<dbReference type="RefSeq" id="WP_212009981.1">
    <property type="nucleotide sequence ID" value="NZ_JAAFYZ010000047.1"/>
</dbReference>
<organism evidence="1 2">
    <name type="scientific">Catenulispora pinistramenti</name>
    <dbReference type="NCBI Taxonomy" id="2705254"/>
    <lineage>
        <taxon>Bacteria</taxon>
        <taxon>Bacillati</taxon>
        <taxon>Actinomycetota</taxon>
        <taxon>Actinomycetes</taxon>
        <taxon>Catenulisporales</taxon>
        <taxon>Catenulisporaceae</taxon>
        <taxon>Catenulispora</taxon>
    </lineage>
</organism>
<accession>A0ABS5KQW0</accession>
<gene>
    <name evidence="1" type="ORF">KGQ19_16125</name>
</gene>
<name>A0ABS5KQW0_9ACTN</name>
<dbReference type="EMBL" id="JAAFYZ010000047">
    <property type="protein sequence ID" value="MBS2548394.1"/>
    <property type="molecule type" value="Genomic_DNA"/>
</dbReference>
<evidence type="ECO:0000313" key="1">
    <source>
        <dbReference type="EMBL" id="MBS2548394.1"/>
    </source>
</evidence>
<keyword evidence="2" id="KW-1185">Reference proteome</keyword>
<dbReference type="Proteomes" id="UP000730482">
    <property type="component" value="Unassembled WGS sequence"/>
</dbReference>
<sequence length="48" mass="5273">MRQYKPLDLYPTTASPDSMPYALITDTTLGVRAPKFVGRASRISVSLS</sequence>
<evidence type="ECO:0000313" key="2">
    <source>
        <dbReference type="Proteomes" id="UP000730482"/>
    </source>
</evidence>
<comment type="caution">
    <text evidence="1">The sequence shown here is derived from an EMBL/GenBank/DDBJ whole genome shotgun (WGS) entry which is preliminary data.</text>
</comment>